<dbReference type="GO" id="GO:0032220">
    <property type="term" value="P:plasma membrane fusion involved in cytogamy"/>
    <property type="evidence" value="ECO:0007669"/>
    <property type="project" value="TreeGrafter"/>
</dbReference>
<dbReference type="PANTHER" id="PTHR31030">
    <property type="entry name" value="PLASMA MEMBRANE FUSION PROTEIN PRM1"/>
    <property type="match status" value="1"/>
</dbReference>
<evidence type="ECO:0000256" key="9">
    <source>
        <dbReference type="ARBA" id="ARBA00023136"/>
    </source>
</evidence>
<feature type="region of interest" description="Disordered" evidence="12">
    <location>
        <begin position="553"/>
        <end position="572"/>
    </location>
</feature>
<evidence type="ECO:0000256" key="12">
    <source>
        <dbReference type="SAM" id="MobiDB-lite"/>
    </source>
</evidence>
<keyword evidence="7 11" id="KW-0184">Conjugation</keyword>
<accession>A0A1E3QT83</accession>
<dbReference type="GeneID" id="30144894"/>
<name>A0A1E3QT83_9ASCO</name>
<keyword evidence="5 11" id="KW-1003">Cell membrane</keyword>
<evidence type="ECO:0000256" key="7">
    <source>
        <dbReference type="ARBA" id="ARBA00022971"/>
    </source>
</evidence>
<keyword evidence="14" id="KW-1185">Reference proteome</keyword>
<evidence type="ECO:0000313" key="14">
    <source>
        <dbReference type="Proteomes" id="UP000094336"/>
    </source>
</evidence>
<organism evidence="13 14">
    <name type="scientific">Babjeviella inositovora NRRL Y-12698</name>
    <dbReference type="NCBI Taxonomy" id="984486"/>
    <lineage>
        <taxon>Eukaryota</taxon>
        <taxon>Fungi</taxon>
        <taxon>Dikarya</taxon>
        <taxon>Ascomycota</taxon>
        <taxon>Saccharomycotina</taxon>
        <taxon>Pichiomycetes</taxon>
        <taxon>Serinales incertae sedis</taxon>
        <taxon>Babjeviella</taxon>
    </lineage>
</organism>
<protein>
    <recommendedName>
        <fullName evidence="4 11">Plasma membrane fusion protein PRM1</fullName>
    </recommendedName>
</protein>
<keyword evidence="10" id="KW-0325">Glycoprotein</keyword>
<evidence type="ECO:0000256" key="8">
    <source>
        <dbReference type="ARBA" id="ARBA00022989"/>
    </source>
</evidence>
<evidence type="ECO:0000256" key="11">
    <source>
        <dbReference type="RuleBase" id="RU366035"/>
    </source>
</evidence>
<evidence type="ECO:0000256" key="3">
    <source>
        <dbReference type="ARBA" id="ARBA00010780"/>
    </source>
</evidence>
<proteinExistence type="inferred from homology"/>
<evidence type="ECO:0000256" key="1">
    <source>
        <dbReference type="ARBA" id="ARBA00002512"/>
    </source>
</evidence>
<comment type="function">
    <text evidence="1 11">Involved in cell fusion during mating by stabilizing the plasma membrane fusion event.</text>
</comment>
<dbReference type="PANTHER" id="PTHR31030:SF1">
    <property type="entry name" value="PLASMA MEMBRANE FUSION PROTEIN PRM1"/>
    <property type="match status" value="1"/>
</dbReference>
<comment type="subcellular location">
    <subcellularLocation>
        <location evidence="2 11">Cell membrane</location>
        <topology evidence="2 11">Multi-pass membrane protein</topology>
    </subcellularLocation>
</comment>
<dbReference type="AlphaFoldDB" id="A0A1E3QT83"/>
<dbReference type="OrthoDB" id="5356111at2759"/>
<keyword evidence="6 11" id="KW-0812">Transmembrane</keyword>
<feature type="transmembrane region" description="Helical" evidence="11">
    <location>
        <begin position="225"/>
        <end position="243"/>
    </location>
</feature>
<dbReference type="EMBL" id="KV454430">
    <property type="protein sequence ID" value="ODQ80222.1"/>
    <property type="molecule type" value="Genomic_DNA"/>
</dbReference>
<dbReference type="GO" id="GO:0005886">
    <property type="term" value="C:plasma membrane"/>
    <property type="evidence" value="ECO:0007669"/>
    <property type="project" value="UniProtKB-SubCell"/>
</dbReference>
<comment type="caution">
    <text evidence="11">Lacks conserved residue(s) required for the propagation of feature annotation.</text>
</comment>
<keyword evidence="8 11" id="KW-1133">Transmembrane helix</keyword>
<dbReference type="RefSeq" id="XP_018985550.1">
    <property type="nucleotide sequence ID" value="XM_019127041.1"/>
</dbReference>
<comment type="similarity">
    <text evidence="3 11">Belongs to the PRM1 family.</text>
</comment>
<dbReference type="InterPro" id="IPR026777">
    <property type="entry name" value="PRM1"/>
</dbReference>
<evidence type="ECO:0000256" key="5">
    <source>
        <dbReference type="ARBA" id="ARBA00022475"/>
    </source>
</evidence>
<dbReference type="GO" id="GO:0043332">
    <property type="term" value="C:mating projection tip"/>
    <property type="evidence" value="ECO:0007669"/>
    <property type="project" value="UniProtKB-UniRule"/>
</dbReference>
<keyword evidence="9 11" id="KW-0472">Membrane</keyword>
<dbReference type="Proteomes" id="UP000094336">
    <property type="component" value="Unassembled WGS sequence"/>
</dbReference>
<reference evidence="14" key="1">
    <citation type="submission" date="2016-05" db="EMBL/GenBank/DDBJ databases">
        <title>Comparative genomics of biotechnologically important yeasts.</title>
        <authorList>
            <consortium name="DOE Joint Genome Institute"/>
            <person name="Riley R."/>
            <person name="Haridas S."/>
            <person name="Wolfe K.H."/>
            <person name="Lopes M.R."/>
            <person name="Hittinger C.T."/>
            <person name="Goker M."/>
            <person name="Salamov A."/>
            <person name="Wisecaver J."/>
            <person name="Long T.M."/>
            <person name="Aerts A.L."/>
            <person name="Barry K."/>
            <person name="Choi C."/>
            <person name="Clum A."/>
            <person name="Coughlan A.Y."/>
            <person name="Deshpande S."/>
            <person name="Douglass A.P."/>
            <person name="Hanson S.J."/>
            <person name="Klenk H.-P."/>
            <person name="Labutti K."/>
            <person name="Lapidus A."/>
            <person name="Lindquist E."/>
            <person name="Lipzen A."/>
            <person name="Meier-Kolthoff J.P."/>
            <person name="Ohm R.A."/>
            <person name="Otillar R.P."/>
            <person name="Pangilinan J."/>
            <person name="Peng Y."/>
            <person name="Rokas A."/>
            <person name="Rosa C.A."/>
            <person name="Scheuner C."/>
            <person name="Sibirny A.A."/>
            <person name="Slot J.C."/>
            <person name="Stielow J.B."/>
            <person name="Sun H."/>
            <person name="Kurtzman C.P."/>
            <person name="Blackwell M."/>
            <person name="Grigoriev I.V."/>
            <person name="Jeffries T.W."/>
        </authorList>
    </citation>
    <scope>NUCLEOTIDE SEQUENCE [LARGE SCALE GENOMIC DNA]</scope>
    <source>
        <strain evidence="14">NRRL Y-12698</strain>
    </source>
</reference>
<sequence length="572" mass="62609">MGNKLVTKSVEELTDATIKSLLMTITIAEALVVFTIESVIGTYTCILTAAIDGSVGAAVNATESVINIANTTVVDIADGIQHGLEDVSKVVNKILSGVGKLETLFSSGDVDPSDSIKKVDLSVASLKNWKLPDSINGKLTQLQTNLPNFTAVEDYTKGLIQTPFEGLKKEINGSMASLRSKMLNESLLVLPVSRKVDANFCVNQSLKVDEFYAKLGIKVRYTSNIVLGLLIAVAVLVLIPLIVDEIFRWRRINSVAEDLMVVSLYKIPIKWFIAYVSSSRSLTVLFVALMGLIAVLLQYILLSLVALEVPRITEQAEDLVHGLFETMDIKHLLDQWTNGTNQYIGNQEAYINENMLGWVNQSTTSVNHTVDEFIQTMNTAIDDVFRDTPLYSAVTSVVYCVVGRKLELVEKGLVWVQDNVHVTLPRVNEDLLYNVVNAASSNTGASKNTNSGTPSSYGFNRTASGDLTEIADSATAELKRALNVTITEYNKGLRFELSVSLAIMGVWLSQTEICPICMRKSWSGCGDHVASVMKITPEPEWCACRHAQEPLEKNKKFPPKAGTGLARKSMSS</sequence>
<feature type="transmembrane region" description="Helical" evidence="11">
    <location>
        <begin position="282"/>
        <end position="307"/>
    </location>
</feature>
<evidence type="ECO:0000256" key="6">
    <source>
        <dbReference type="ARBA" id="ARBA00022692"/>
    </source>
</evidence>
<gene>
    <name evidence="13" type="ORF">BABINDRAFT_13107</name>
</gene>
<dbReference type="STRING" id="984486.A0A1E3QT83"/>
<evidence type="ECO:0000256" key="4">
    <source>
        <dbReference type="ARBA" id="ARBA00017621"/>
    </source>
</evidence>
<evidence type="ECO:0000256" key="2">
    <source>
        <dbReference type="ARBA" id="ARBA00004651"/>
    </source>
</evidence>
<evidence type="ECO:0000256" key="10">
    <source>
        <dbReference type="ARBA" id="ARBA00023180"/>
    </source>
</evidence>
<evidence type="ECO:0000313" key="13">
    <source>
        <dbReference type="EMBL" id="ODQ80222.1"/>
    </source>
</evidence>